<keyword evidence="1" id="KW-0677">Repeat</keyword>
<evidence type="ECO:0000256" key="5">
    <source>
        <dbReference type="SAM" id="Phobius"/>
    </source>
</evidence>
<comment type="caution">
    <text evidence="8">The sequence shown here is derived from an EMBL/GenBank/DDBJ whole genome shotgun (WGS) entry which is preliminary data.</text>
</comment>
<dbReference type="InterPro" id="IPR007110">
    <property type="entry name" value="Ig-like_dom"/>
</dbReference>
<feature type="signal peptide" evidence="6">
    <location>
        <begin position="1"/>
        <end position="22"/>
    </location>
</feature>
<evidence type="ECO:0000256" key="6">
    <source>
        <dbReference type="SAM" id="SignalP"/>
    </source>
</evidence>
<name>A0A8S1DRV0_9INSE</name>
<feature type="region of interest" description="Disordered" evidence="4">
    <location>
        <begin position="342"/>
        <end position="371"/>
    </location>
</feature>
<dbReference type="PROSITE" id="PS50835">
    <property type="entry name" value="IG_LIKE"/>
    <property type="match status" value="2"/>
</dbReference>
<dbReference type="InterPro" id="IPR013151">
    <property type="entry name" value="Immunoglobulin_dom"/>
</dbReference>
<dbReference type="InterPro" id="IPR036179">
    <property type="entry name" value="Ig-like_dom_sf"/>
</dbReference>
<evidence type="ECO:0000256" key="2">
    <source>
        <dbReference type="ARBA" id="ARBA00023157"/>
    </source>
</evidence>
<dbReference type="Gene3D" id="2.60.40.10">
    <property type="entry name" value="Immunoglobulins"/>
    <property type="match status" value="3"/>
</dbReference>
<keyword evidence="6" id="KW-0732">Signal</keyword>
<dbReference type="SMART" id="SM00408">
    <property type="entry name" value="IGc2"/>
    <property type="match status" value="3"/>
</dbReference>
<evidence type="ECO:0000256" key="3">
    <source>
        <dbReference type="ARBA" id="ARBA00023319"/>
    </source>
</evidence>
<keyword evidence="2" id="KW-1015">Disulfide bond</keyword>
<dbReference type="Pfam" id="PF00047">
    <property type="entry name" value="ig"/>
    <property type="match status" value="2"/>
</dbReference>
<dbReference type="Pfam" id="PF07679">
    <property type="entry name" value="I-set"/>
    <property type="match status" value="1"/>
</dbReference>
<reference evidence="8 9" key="1">
    <citation type="submission" date="2020-04" db="EMBL/GenBank/DDBJ databases">
        <authorList>
            <person name="Alioto T."/>
            <person name="Alioto T."/>
            <person name="Gomez Garrido J."/>
        </authorList>
    </citation>
    <scope>NUCLEOTIDE SEQUENCE [LARGE SCALE GENOMIC DNA]</scope>
</reference>
<gene>
    <name evidence="8" type="ORF">CLODIP_2_CD11057</name>
</gene>
<dbReference type="PANTHER" id="PTHR44170">
    <property type="entry name" value="PROTEIN SIDEKICK"/>
    <property type="match status" value="1"/>
</dbReference>
<protein>
    <recommendedName>
        <fullName evidence="7">Ig-like domain-containing protein</fullName>
    </recommendedName>
</protein>
<dbReference type="GO" id="GO:0098609">
    <property type="term" value="P:cell-cell adhesion"/>
    <property type="evidence" value="ECO:0007669"/>
    <property type="project" value="TreeGrafter"/>
</dbReference>
<feature type="domain" description="Ig-like" evidence="7">
    <location>
        <begin position="222"/>
        <end position="306"/>
    </location>
</feature>
<dbReference type="Proteomes" id="UP000494165">
    <property type="component" value="Unassembled WGS sequence"/>
</dbReference>
<organism evidence="8 9">
    <name type="scientific">Cloeon dipterum</name>
    <dbReference type="NCBI Taxonomy" id="197152"/>
    <lineage>
        <taxon>Eukaryota</taxon>
        <taxon>Metazoa</taxon>
        <taxon>Ecdysozoa</taxon>
        <taxon>Arthropoda</taxon>
        <taxon>Hexapoda</taxon>
        <taxon>Insecta</taxon>
        <taxon>Pterygota</taxon>
        <taxon>Palaeoptera</taxon>
        <taxon>Ephemeroptera</taxon>
        <taxon>Pisciforma</taxon>
        <taxon>Baetidae</taxon>
        <taxon>Cloeon</taxon>
    </lineage>
</organism>
<dbReference type="CDD" id="cd00096">
    <property type="entry name" value="Ig"/>
    <property type="match status" value="2"/>
</dbReference>
<keyword evidence="9" id="KW-1185">Reference proteome</keyword>
<feature type="transmembrane region" description="Helical" evidence="5">
    <location>
        <begin position="316"/>
        <end position="336"/>
    </location>
</feature>
<dbReference type="InterPro" id="IPR003599">
    <property type="entry name" value="Ig_sub"/>
</dbReference>
<keyword evidence="5" id="KW-1133">Transmembrane helix</keyword>
<evidence type="ECO:0000256" key="4">
    <source>
        <dbReference type="SAM" id="MobiDB-lite"/>
    </source>
</evidence>
<evidence type="ECO:0000256" key="1">
    <source>
        <dbReference type="ARBA" id="ARBA00022737"/>
    </source>
</evidence>
<dbReference type="SMART" id="SM00409">
    <property type="entry name" value="IG"/>
    <property type="match status" value="3"/>
</dbReference>
<evidence type="ECO:0000313" key="9">
    <source>
        <dbReference type="Proteomes" id="UP000494165"/>
    </source>
</evidence>
<accession>A0A8S1DRV0</accession>
<proteinExistence type="predicted"/>
<dbReference type="InterPro" id="IPR013783">
    <property type="entry name" value="Ig-like_fold"/>
</dbReference>
<dbReference type="InterPro" id="IPR013098">
    <property type="entry name" value="Ig_I-set"/>
</dbReference>
<keyword evidence="5" id="KW-0812">Transmembrane</keyword>
<feature type="chain" id="PRO_5035816058" description="Ig-like domain-containing protein" evidence="6">
    <location>
        <begin position="23"/>
        <end position="371"/>
    </location>
</feature>
<feature type="domain" description="Ig-like" evidence="7">
    <location>
        <begin position="123"/>
        <end position="218"/>
    </location>
</feature>
<dbReference type="PANTHER" id="PTHR44170:SF6">
    <property type="entry name" value="CONTACTIN"/>
    <property type="match status" value="1"/>
</dbReference>
<evidence type="ECO:0000313" key="8">
    <source>
        <dbReference type="EMBL" id="CAB3382652.1"/>
    </source>
</evidence>
<dbReference type="GO" id="GO:0016020">
    <property type="term" value="C:membrane"/>
    <property type="evidence" value="ECO:0007669"/>
    <property type="project" value="UniProtKB-SubCell"/>
</dbReference>
<dbReference type="EMBL" id="CADEPI010000279">
    <property type="protein sequence ID" value="CAB3382652.1"/>
    <property type="molecule type" value="Genomic_DNA"/>
</dbReference>
<dbReference type="OrthoDB" id="5970915at2759"/>
<dbReference type="InterPro" id="IPR003598">
    <property type="entry name" value="Ig_sub2"/>
</dbReference>
<dbReference type="AlphaFoldDB" id="A0A8S1DRV0"/>
<keyword evidence="3" id="KW-0393">Immunoglobulin domain</keyword>
<dbReference type="SUPFAM" id="SSF48726">
    <property type="entry name" value="Immunoglobulin"/>
    <property type="match status" value="3"/>
</dbReference>
<dbReference type="FunFam" id="2.60.40.10:FF:000032">
    <property type="entry name" value="palladin isoform X1"/>
    <property type="match status" value="1"/>
</dbReference>
<keyword evidence="5" id="KW-0472">Membrane</keyword>
<evidence type="ECO:0000259" key="7">
    <source>
        <dbReference type="PROSITE" id="PS50835"/>
    </source>
</evidence>
<sequence>MIWRPLIATSVAAIFLAVGVVADETINTYGNNFALSEGGHFSIFCNVSKFEALKWQKDGVEISEKVGNNITLHSDKQPWGTQAELRVSYATASHTGIYRCNSFHLRGQHVFVIGSSSIVGNRPPEGMFKLILGKPLRMECNVTDENPQITWVRLNLVSGEEEDVDDKKEKYDVVSNKQASSLTIRKVTLDDVKYDYTCKLSKVSDLGQTIGVSETFITYMAPTARLPKDVSLEEGTLLTLNCSVTGKPKPTIQWKVGNTTLESDGERISINYNILQIQNATKEDRAEYTCIASIMNGAEEASATANVRVKDKLSPLWPFIGICLEVVVLCLIILIYEKRRNKSELEESDTDQSPEQKNTPDVGKDVRHRNK</sequence>